<accession>A0A2G8KK86</accession>
<dbReference type="FunFam" id="3.90.190.10:FF:000102">
    <property type="entry name" value="Receptor-type tyrosine-protein phosphatase"/>
    <property type="match status" value="1"/>
</dbReference>
<dbReference type="STRING" id="307972.A0A2G8KK86"/>
<gene>
    <name evidence="8" type="ORF">BSL78_14714</name>
</gene>
<evidence type="ECO:0000313" key="8">
    <source>
        <dbReference type="EMBL" id="PIK48413.1"/>
    </source>
</evidence>
<dbReference type="SMART" id="SM00404">
    <property type="entry name" value="PTPc_motif"/>
    <property type="match status" value="2"/>
</dbReference>
<protein>
    <recommendedName>
        <fullName evidence="1">protein-tyrosine-phosphatase</fullName>
        <ecNumber evidence="1">3.1.3.48</ecNumber>
    </recommendedName>
</protein>
<comment type="catalytic activity">
    <reaction evidence="4">
        <text>O-phospho-L-tyrosyl-[protein] + H2O = L-tyrosyl-[protein] + phosphate</text>
        <dbReference type="Rhea" id="RHEA:10684"/>
        <dbReference type="Rhea" id="RHEA-COMP:10136"/>
        <dbReference type="Rhea" id="RHEA-COMP:20101"/>
        <dbReference type="ChEBI" id="CHEBI:15377"/>
        <dbReference type="ChEBI" id="CHEBI:43474"/>
        <dbReference type="ChEBI" id="CHEBI:46858"/>
        <dbReference type="ChEBI" id="CHEBI:61978"/>
        <dbReference type="EC" id="3.1.3.48"/>
    </reaction>
</comment>
<dbReference type="SUPFAM" id="SSF52799">
    <property type="entry name" value="(Phosphotyrosine protein) phosphatases II"/>
    <property type="match status" value="2"/>
</dbReference>
<dbReference type="PROSITE" id="PS50056">
    <property type="entry name" value="TYR_PHOSPHATASE_2"/>
    <property type="match status" value="2"/>
</dbReference>
<feature type="domain" description="Tyrosine specific protein phosphatases" evidence="7">
    <location>
        <begin position="219"/>
        <end position="295"/>
    </location>
</feature>
<dbReference type="EMBL" id="MRZV01000523">
    <property type="protein sequence ID" value="PIK48413.1"/>
    <property type="molecule type" value="Genomic_DNA"/>
</dbReference>
<keyword evidence="3" id="KW-0904">Protein phosphatase</keyword>
<organism evidence="8 9">
    <name type="scientific">Stichopus japonicus</name>
    <name type="common">Sea cucumber</name>
    <dbReference type="NCBI Taxonomy" id="307972"/>
    <lineage>
        <taxon>Eukaryota</taxon>
        <taxon>Metazoa</taxon>
        <taxon>Echinodermata</taxon>
        <taxon>Eleutherozoa</taxon>
        <taxon>Echinozoa</taxon>
        <taxon>Holothuroidea</taxon>
        <taxon>Aspidochirotacea</taxon>
        <taxon>Aspidochirotida</taxon>
        <taxon>Stichopodidae</taxon>
        <taxon>Apostichopus</taxon>
    </lineage>
</organism>
<feature type="domain" description="Tyrosine specific protein phosphatases" evidence="7">
    <location>
        <begin position="528"/>
        <end position="607"/>
    </location>
</feature>
<proteinExistence type="predicted"/>
<dbReference type="SMART" id="SM00194">
    <property type="entry name" value="PTPc"/>
    <property type="match status" value="2"/>
</dbReference>
<dbReference type="OrthoDB" id="6144703at2759"/>
<feature type="region of interest" description="Disordered" evidence="5">
    <location>
        <begin position="1"/>
        <end position="22"/>
    </location>
</feature>
<evidence type="ECO:0000313" key="9">
    <source>
        <dbReference type="Proteomes" id="UP000230750"/>
    </source>
</evidence>
<sequence length="630" mass="73378">MSSAQKSFVKRTPPLKGKWPQKRNPIRLNEFLTCYQRMASSDPSEFTTEYLDLPASDISRCKVANTESNKKKNRFKNILPYDDCRVKLNSSLDGSDYINASYIQGVFKGVVNERLYIATQGPLEHTIPDFWQMIWEQNSPVIVMLTNPIEKRKVKCAQYWPEQGTYRDVQVMKLQGVEENVEPFYVARKIKMIKGNEWRTLMHYQFTSWDDKATLETAMPIWQVLDEIGQELQHKDLQGSLTIHCSAGIGRTGTFIALAVLRSLLFHASEVNVYNIVFDMRTRRMSMVQIEEQYKFIYESLVIWYLLKQTSFRVSGFRRDMKDWWRNVKTAQRKRTEDEFRLLGFICPPKRCRTTQAGELPENRDKNRFPNLIPVDEHRPLLMTKPPYDSNPNNYINACFHHSFQKKNAFLATQSPLNTTVGAFWSLIVDYNVCSIVEFTDQNQKVYRTISFPLQTVVPLYLSLSRLKPEKYCPLPGYEINYGLFSVICTTSKDSQHRILQRRLTLHSKQKGTREMKIFSVDGRQTQDDLAQSITTVANNVQEWQRDTGNGPIVVHCQNGVGLSGCFMAIYSAIDRLNAQHMIDVFTTVRKLRETRPQVVDSLERYMMIYEALNAYLIHTEQSYSNFHDF</sequence>
<dbReference type="PROSITE" id="PS50055">
    <property type="entry name" value="TYR_PHOSPHATASE_PTP"/>
    <property type="match status" value="2"/>
</dbReference>
<feature type="domain" description="Tyrosine-protein phosphatase" evidence="6">
    <location>
        <begin position="336"/>
        <end position="616"/>
    </location>
</feature>
<dbReference type="PRINTS" id="PR00700">
    <property type="entry name" value="PRTYPHPHTASE"/>
</dbReference>
<dbReference type="InterPro" id="IPR000242">
    <property type="entry name" value="PTP_cat"/>
</dbReference>
<evidence type="ECO:0000256" key="3">
    <source>
        <dbReference type="ARBA" id="ARBA00022912"/>
    </source>
</evidence>
<dbReference type="GO" id="GO:0004725">
    <property type="term" value="F:protein tyrosine phosphatase activity"/>
    <property type="evidence" value="ECO:0007669"/>
    <property type="project" value="UniProtKB-EC"/>
</dbReference>
<dbReference type="EC" id="3.1.3.48" evidence="1"/>
<keyword evidence="9" id="KW-1185">Reference proteome</keyword>
<dbReference type="InterPro" id="IPR003595">
    <property type="entry name" value="Tyr_Pase_cat"/>
</dbReference>
<dbReference type="InterPro" id="IPR016130">
    <property type="entry name" value="Tyr_Pase_AS"/>
</dbReference>
<keyword evidence="2" id="KW-0378">Hydrolase</keyword>
<evidence type="ECO:0000256" key="2">
    <source>
        <dbReference type="ARBA" id="ARBA00022801"/>
    </source>
</evidence>
<dbReference type="InterPro" id="IPR029021">
    <property type="entry name" value="Prot-tyrosine_phosphatase-like"/>
</dbReference>
<dbReference type="PANTHER" id="PTHR19134">
    <property type="entry name" value="RECEPTOR-TYPE TYROSINE-PROTEIN PHOSPHATASE"/>
    <property type="match status" value="1"/>
</dbReference>
<evidence type="ECO:0000259" key="6">
    <source>
        <dbReference type="PROSITE" id="PS50055"/>
    </source>
</evidence>
<evidence type="ECO:0000256" key="1">
    <source>
        <dbReference type="ARBA" id="ARBA00013064"/>
    </source>
</evidence>
<dbReference type="PANTHER" id="PTHR19134:SF449">
    <property type="entry name" value="TYROSINE-PROTEIN PHOSPHATASE 1"/>
    <property type="match status" value="1"/>
</dbReference>
<dbReference type="Proteomes" id="UP000230750">
    <property type="component" value="Unassembled WGS sequence"/>
</dbReference>
<comment type="caution">
    <text evidence="8">The sequence shown here is derived from an EMBL/GenBank/DDBJ whole genome shotgun (WGS) entry which is preliminary data.</text>
</comment>
<dbReference type="InterPro" id="IPR000387">
    <property type="entry name" value="Tyr_Pase_dom"/>
</dbReference>
<dbReference type="Gene3D" id="3.90.190.10">
    <property type="entry name" value="Protein tyrosine phosphatase superfamily"/>
    <property type="match status" value="2"/>
</dbReference>
<dbReference type="PROSITE" id="PS00383">
    <property type="entry name" value="TYR_PHOSPHATASE_1"/>
    <property type="match status" value="1"/>
</dbReference>
<evidence type="ECO:0000256" key="5">
    <source>
        <dbReference type="SAM" id="MobiDB-lite"/>
    </source>
</evidence>
<dbReference type="AlphaFoldDB" id="A0A2G8KK86"/>
<dbReference type="InterPro" id="IPR050348">
    <property type="entry name" value="Protein-Tyr_Phosphatase"/>
</dbReference>
<feature type="domain" description="Tyrosine-protein phosphatase" evidence="6">
    <location>
        <begin position="46"/>
        <end position="304"/>
    </location>
</feature>
<reference evidence="8 9" key="1">
    <citation type="journal article" date="2017" name="PLoS Biol.">
        <title>The sea cucumber genome provides insights into morphological evolution and visceral regeneration.</title>
        <authorList>
            <person name="Zhang X."/>
            <person name="Sun L."/>
            <person name="Yuan J."/>
            <person name="Sun Y."/>
            <person name="Gao Y."/>
            <person name="Zhang L."/>
            <person name="Li S."/>
            <person name="Dai H."/>
            <person name="Hamel J.F."/>
            <person name="Liu C."/>
            <person name="Yu Y."/>
            <person name="Liu S."/>
            <person name="Lin W."/>
            <person name="Guo K."/>
            <person name="Jin S."/>
            <person name="Xu P."/>
            <person name="Storey K.B."/>
            <person name="Huan P."/>
            <person name="Zhang T."/>
            <person name="Zhou Y."/>
            <person name="Zhang J."/>
            <person name="Lin C."/>
            <person name="Li X."/>
            <person name="Xing L."/>
            <person name="Huo D."/>
            <person name="Sun M."/>
            <person name="Wang L."/>
            <person name="Mercier A."/>
            <person name="Li F."/>
            <person name="Yang H."/>
            <person name="Xiang J."/>
        </authorList>
    </citation>
    <scope>NUCLEOTIDE SEQUENCE [LARGE SCALE GENOMIC DNA]</scope>
    <source>
        <strain evidence="8">Shaxun</strain>
        <tissue evidence="8">Muscle</tissue>
    </source>
</reference>
<evidence type="ECO:0000256" key="4">
    <source>
        <dbReference type="ARBA" id="ARBA00051722"/>
    </source>
</evidence>
<evidence type="ECO:0000259" key="7">
    <source>
        <dbReference type="PROSITE" id="PS50056"/>
    </source>
</evidence>
<keyword evidence="8" id="KW-0675">Receptor</keyword>
<dbReference type="Pfam" id="PF00102">
    <property type="entry name" value="Y_phosphatase"/>
    <property type="match status" value="2"/>
</dbReference>
<name>A0A2G8KK86_STIJA</name>